<name>A0ABX0GZ51_9ACTN</name>
<dbReference type="EMBL" id="JAANNP010000015">
    <property type="protein sequence ID" value="NHC15054.1"/>
    <property type="molecule type" value="Genomic_DNA"/>
</dbReference>
<evidence type="ECO:0000313" key="2">
    <source>
        <dbReference type="EMBL" id="NHC15054.1"/>
    </source>
</evidence>
<sequence length="85" mass="8153">MTSETTSGPEGSDSGGSRYGEQALDRGIPAASGSGRTVDPSADVPGTAEGHPISDVSLDPAHGIAAEATEAGTPAASDVERGSGG</sequence>
<protein>
    <submittedName>
        <fullName evidence="2">Uncharacterized protein</fullName>
    </submittedName>
</protein>
<organism evidence="2 3">
    <name type="scientific">Motilibacter deserti</name>
    <dbReference type="NCBI Taxonomy" id="2714956"/>
    <lineage>
        <taxon>Bacteria</taxon>
        <taxon>Bacillati</taxon>
        <taxon>Actinomycetota</taxon>
        <taxon>Actinomycetes</taxon>
        <taxon>Motilibacterales</taxon>
        <taxon>Motilibacteraceae</taxon>
        <taxon>Motilibacter</taxon>
    </lineage>
</organism>
<dbReference type="Proteomes" id="UP000800981">
    <property type="component" value="Unassembled WGS sequence"/>
</dbReference>
<accession>A0ABX0GZ51</accession>
<dbReference type="RefSeq" id="WP_166283167.1">
    <property type="nucleotide sequence ID" value="NZ_JAANNP010000015.1"/>
</dbReference>
<reference evidence="2 3" key="1">
    <citation type="submission" date="2020-03" db="EMBL/GenBank/DDBJ databases">
        <title>Two novel Motilibacter sp.</title>
        <authorList>
            <person name="Liu S."/>
        </authorList>
    </citation>
    <scope>NUCLEOTIDE SEQUENCE [LARGE SCALE GENOMIC DNA]</scope>
    <source>
        <strain evidence="2 3">E257</strain>
    </source>
</reference>
<feature type="compositionally biased region" description="Low complexity" evidence="1">
    <location>
        <begin position="60"/>
        <end position="76"/>
    </location>
</feature>
<gene>
    <name evidence="2" type="ORF">G9H71_14795</name>
</gene>
<comment type="caution">
    <text evidence="2">The sequence shown here is derived from an EMBL/GenBank/DDBJ whole genome shotgun (WGS) entry which is preliminary data.</text>
</comment>
<feature type="region of interest" description="Disordered" evidence="1">
    <location>
        <begin position="1"/>
        <end position="85"/>
    </location>
</feature>
<evidence type="ECO:0000313" key="3">
    <source>
        <dbReference type="Proteomes" id="UP000800981"/>
    </source>
</evidence>
<proteinExistence type="predicted"/>
<keyword evidence="3" id="KW-1185">Reference proteome</keyword>
<evidence type="ECO:0000256" key="1">
    <source>
        <dbReference type="SAM" id="MobiDB-lite"/>
    </source>
</evidence>